<evidence type="ECO:0000256" key="4">
    <source>
        <dbReference type="PIRSR" id="PIRSR001112-1"/>
    </source>
</evidence>
<dbReference type="PANTHER" id="PTHR21661">
    <property type="entry name" value="EPOXIDE HYDROLASE 1-RELATED"/>
    <property type="match status" value="1"/>
</dbReference>
<organism evidence="6 7">
    <name type="scientific">Panaeolus cyanescens</name>
    <dbReference type="NCBI Taxonomy" id="181874"/>
    <lineage>
        <taxon>Eukaryota</taxon>
        <taxon>Fungi</taxon>
        <taxon>Dikarya</taxon>
        <taxon>Basidiomycota</taxon>
        <taxon>Agaricomycotina</taxon>
        <taxon>Agaricomycetes</taxon>
        <taxon>Agaricomycetidae</taxon>
        <taxon>Agaricales</taxon>
        <taxon>Agaricineae</taxon>
        <taxon>Galeropsidaceae</taxon>
        <taxon>Panaeolus</taxon>
    </lineage>
</organism>
<keyword evidence="7" id="KW-1185">Reference proteome</keyword>
<dbReference type="OrthoDB" id="7130006at2759"/>
<feature type="active site" description="Proton acceptor" evidence="4">
    <location>
        <position position="326"/>
    </location>
</feature>
<dbReference type="Gene3D" id="3.40.50.1820">
    <property type="entry name" value="alpha/beta hydrolase"/>
    <property type="match status" value="2"/>
</dbReference>
<dbReference type="SUPFAM" id="SSF53474">
    <property type="entry name" value="alpha/beta-Hydrolases"/>
    <property type="match status" value="1"/>
</dbReference>
<dbReference type="PANTHER" id="PTHR21661:SF35">
    <property type="entry name" value="EPOXIDE HYDROLASE"/>
    <property type="match status" value="1"/>
</dbReference>
<dbReference type="STRING" id="181874.A0A409YQX6"/>
<evidence type="ECO:0000256" key="3">
    <source>
        <dbReference type="ARBA" id="ARBA00022801"/>
    </source>
</evidence>
<sequence>MLYSASNVPSLSLINELEGANWDYGAPLADMKRLARKWGSDEYDWRKHEKMLNDKLPQFTRDIEVEDFGPLDIHYIHQKSTVPGAIPLLFVHGWPGSFFEVLKISPLLVEKSPDHPSFHGPPKFPCRSLYSPSNCSVTQGGDWGHLITRRQAVLYGEEHVKAWHSNFPLTNPPHSLSEDPSRYSKREQEGLKHTQWYQSRSSGYFVEQSTQPQTLGYGLADSPLGLLGWLFEKLVVWTDEYPWTDDEILTWISIYWFSRPGPAASIRIYYEVTKGNPVANPVLAQMEHTTVPMGYSYFPKELISLPRSWLKAPNLVFESEHERGGHFAAYEKPEALVGDLRRMFGKGGPAFGVVPGKSGY</sequence>
<dbReference type="PIRSF" id="PIRSF001112">
    <property type="entry name" value="Epoxide_hydrolase"/>
    <property type="match status" value="1"/>
</dbReference>
<dbReference type="AlphaFoldDB" id="A0A409YQX6"/>
<evidence type="ECO:0000256" key="1">
    <source>
        <dbReference type="ARBA" id="ARBA00010088"/>
    </source>
</evidence>
<name>A0A409YQX6_9AGAR</name>
<dbReference type="InterPro" id="IPR029058">
    <property type="entry name" value="AB_hydrolase_fold"/>
</dbReference>
<dbReference type="GO" id="GO:0097176">
    <property type="term" value="P:epoxide metabolic process"/>
    <property type="evidence" value="ECO:0007669"/>
    <property type="project" value="TreeGrafter"/>
</dbReference>
<dbReference type="InParanoid" id="A0A409YQX6"/>
<evidence type="ECO:0000256" key="2">
    <source>
        <dbReference type="ARBA" id="ARBA00022797"/>
    </source>
</evidence>
<protein>
    <recommendedName>
        <fullName evidence="5">Epoxide hydrolase N-terminal domain-containing protein</fullName>
    </recommendedName>
</protein>
<evidence type="ECO:0000313" key="6">
    <source>
        <dbReference type="EMBL" id="PPR05411.1"/>
    </source>
</evidence>
<dbReference type="InterPro" id="IPR010497">
    <property type="entry name" value="Epoxide_hydro_N"/>
</dbReference>
<dbReference type="Pfam" id="PF06441">
    <property type="entry name" value="EHN"/>
    <property type="match status" value="1"/>
</dbReference>
<keyword evidence="3" id="KW-0378">Hydrolase</keyword>
<feature type="active site" description="Proton donor" evidence="4">
    <location>
        <position position="269"/>
    </location>
</feature>
<proteinExistence type="inferred from homology"/>
<dbReference type="Proteomes" id="UP000284842">
    <property type="component" value="Unassembled WGS sequence"/>
</dbReference>
<evidence type="ECO:0000259" key="5">
    <source>
        <dbReference type="Pfam" id="PF06441"/>
    </source>
</evidence>
<dbReference type="GO" id="GO:0004301">
    <property type="term" value="F:epoxide hydrolase activity"/>
    <property type="evidence" value="ECO:0007669"/>
    <property type="project" value="TreeGrafter"/>
</dbReference>
<comment type="caution">
    <text evidence="6">The sequence shown here is derived from an EMBL/GenBank/DDBJ whole genome shotgun (WGS) entry which is preliminary data.</text>
</comment>
<dbReference type="InterPro" id="IPR016292">
    <property type="entry name" value="Epoxide_hydrolase"/>
</dbReference>
<comment type="similarity">
    <text evidence="1">Belongs to the peptidase S33 family.</text>
</comment>
<dbReference type="EMBL" id="NHTK01000814">
    <property type="protein sequence ID" value="PPR05411.1"/>
    <property type="molecule type" value="Genomic_DNA"/>
</dbReference>
<accession>A0A409YQX6</accession>
<feature type="domain" description="Epoxide hydrolase N-terminal" evidence="5">
    <location>
        <begin position="18"/>
        <end position="101"/>
    </location>
</feature>
<reference evidence="6 7" key="1">
    <citation type="journal article" date="2018" name="Evol. Lett.">
        <title>Horizontal gene cluster transfer increased hallucinogenic mushroom diversity.</title>
        <authorList>
            <person name="Reynolds H.T."/>
            <person name="Vijayakumar V."/>
            <person name="Gluck-Thaler E."/>
            <person name="Korotkin H.B."/>
            <person name="Matheny P.B."/>
            <person name="Slot J.C."/>
        </authorList>
    </citation>
    <scope>NUCLEOTIDE SEQUENCE [LARGE SCALE GENOMIC DNA]</scope>
    <source>
        <strain evidence="6 7">2629</strain>
    </source>
</reference>
<gene>
    <name evidence="6" type="ORF">CVT24_008025</name>
</gene>
<keyword evidence="2" id="KW-0058">Aromatic hydrocarbons catabolism</keyword>
<evidence type="ECO:0000313" key="7">
    <source>
        <dbReference type="Proteomes" id="UP000284842"/>
    </source>
</evidence>
<feature type="active site" description="Nucleophile" evidence="4">
    <location>
        <position position="142"/>
    </location>
</feature>